<reference evidence="1 2" key="1">
    <citation type="journal article" date="2012" name="Science">
        <title>The Paleozoic origin of enzymatic lignin decomposition reconstructed from 31 fungal genomes.</title>
        <authorList>
            <person name="Floudas D."/>
            <person name="Binder M."/>
            <person name="Riley R."/>
            <person name="Barry K."/>
            <person name="Blanchette R.A."/>
            <person name="Henrissat B."/>
            <person name="Martinez A.T."/>
            <person name="Otillar R."/>
            <person name="Spatafora J.W."/>
            <person name="Yadav J.S."/>
            <person name="Aerts A."/>
            <person name="Benoit I."/>
            <person name="Boyd A."/>
            <person name="Carlson A."/>
            <person name="Copeland A."/>
            <person name="Coutinho P.M."/>
            <person name="de Vries R.P."/>
            <person name="Ferreira P."/>
            <person name="Findley K."/>
            <person name="Foster B."/>
            <person name="Gaskell J."/>
            <person name="Glotzer D."/>
            <person name="Gorecki P."/>
            <person name="Heitman J."/>
            <person name="Hesse C."/>
            <person name="Hori C."/>
            <person name="Igarashi K."/>
            <person name="Jurgens J.A."/>
            <person name="Kallen N."/>
            <person name="Kersten P."/>
            <person name="Kohler A."/>
            <person name="Kuees U."/>
            <person name="Kumar T.K.A."/>
            <person name="Kuo A."/>
            <person name="LaButti K."/>
            <person name="Larrondo L.F."/>
            <person name="Lindquist E."/>
            <person name="Ling A."/>
            <person name="Lombard V."/>
            <person name="Lucas S."/>
            <person name="Lundell T."/>
            <person name="Martin R."/>
            <person name="McLaughlin D.J."/>
            <person name="Morgenstern I."/>
            <person name="Morin E."/>
            <person name="Murat C."/>
            <person name="Nagy L.G."/>
            <person name="Nolan M."/>
            <person name="Ohm R.A."/>
            <person name="Patyshakuliyeva A."/>
            <person name="Rokas A."/>
            <person name="Ruiz-Duenas F.J."/>
            <person name="Sabat G."/>
            <person name="Salamov A."/>
            <person name="Samejima M."/>
            <person name="Schmutz J."/>
            <person name="Slot J.C."/>
            <person name="St John F."/>
            <person name="Stenlid J."/>
            <person name="Sun H."/>
            <person name="Sun S."/>
            <person name="Syed K."/>
            <person name="Tsang A."/>
            <person name="Wiebenga A."/>
            <person name="Young D."/>
            <person name="Pisabarro A."/>
            <person name="Eastwood D.C."/>
            <person name="Martin F."/>
            <person name="Cullen D."/>
            <person name="Grigoriev I.V."/>
            <person name="Hibbett D.S."/>
        </authorList>
    </citation>
    <scope>NUCLEOTIDE SEQUENCE</scope>
    <source>
        <strain evidence="2">FP-58527</strain>
    </source>
</reference>
<sequence>LPLFQNTSTAPSILLISSHATLVPVPTRPLYGSTKGASLLLYQSLAIEHSAVTFSFAIPATVAGSFRASPLGGGSARSQ</sequence>
<organism evidence="1 2">
    <name type="scientific">Fomitopsis schrenkii</name>
    <name type="common">Brown rot fungus</name>
    <dbReference type="NCBI Taxonomy" id="2126942"/>
    <lineage>
        <taxon>Eukaryota</taxon>
        <taxon>Fungi</taxon>
        <taxon>Dikarya</taxon>
        <taxon>Basidiomycota</taxon>
        <taxon>Agaricomycotina</taxon>
        <taxon>Agaricomycetes</taxon>
        <taxon>Polyporales</taxon>
        <taxon>Fomitopsis</taxon>
    </lineage>
</organism>
<accession>S8E9P3</accession>
<dbReference type="STRING" id="743788.S8E9P3"/>
<dbReference type="AlphaFoldDB" id="S8E9P3"/>
<dbReference type="OrthoDB" id="37659at2759"/>
<gene>
    <name evidence="1" type="ORF">FOMPIDRAFT_17804</name>
</gene>
<protein>
    <submittedName>
        <fullName evidence="1">Uncharacterized protein</fullName>
    </submittedName>
</protein>
<feature type="non-terminal residue" evidence="1">
    <location>
        <position position="79"/>
    </location>
</feature>
<keyword evidence="2" id="KW-1185">Reference proteome</keyword>
<dbReference type="HOGENOM" id="CLU_2612465_0_0_1"/>
<evidence type="ECO:0000313" key="2">
    <source>
        <dbReference type="Proteomes" id="UP000015241"/>
    </source>
</evidence>
<name>S8E9P3_FOMSC</name>
<dbReference type="EMBL" id="KE504142">
    <property type="protein sequence ID" value="EPT01353.1"/>
    <property type="molecule type" value="Genomic_DNA"/>
</dbReference>
<dbReference type="InParanoid" id="S8E9P3"/>
<dbReference type="Gene3D" id="3.40.50.720">
    <property type="entry name" value="NAD(P)-binding Rossmann-like Domain"/>
    <property type="match status" value="1"/>
</dbReference>
<dbReference type="Proteomes" id="UP000015241">
    <property type="component" value="Unassembled WGS sequence"/>
</dbReference>
<proteinExistence type="predicted"/>
<evidence type="ECO:0000313" key="1">
    <source>
        <dbReference type="EMBL" id="EPT01353.1"/>
    </source>
</evidence>
<dbReference type="SUPFAM" id="SSF51735">
    <property type="entry name" value="NAD(P)-binding Rossmann-fold domains"/>
    <property type="match status" value="1"/>
</dbReference>
<dbReference type="InterPro" id="IPR020904">
    <property type="entry name" value="Sc_DH/Rdtase_CS"/>
</dbReference>
<feature type="non-terminal residue" evidence="1">
    <location>
        <position position="1"/>
    </location>
</feature>
<dbReference type="InterPro" id="IPR036291">
    <property type="entry name" value="NAD(P)-bd_dom_sf"/>
</dbReference>
<dbReference type="PROSITE" id="PS00061">
    <property type="entry name" value="ADH_SHORT"/>
    <property type="match status" value="1"/>
</dbReference>